<dbReference type="KEGG" id="pfuw:KF707C_53690"/>
<keyword evidence="2" id="KW-1185">Reference proteome</keyword>
<dbReference type="Proteomes" id="UP000218554">
    <property type="component" value="Chromosome"/>
</dbReference>
<gene>
    <name evidence="1" type="ORF">KF707C_53690</name>
</gene>
<dbReference type="GO" id="GO:0006109">
    <property type="term" value="P:regulation of carbohydrate metabolic process"/>
    <property type="evidence" value="ECO:0007669"/>
    <property type="project" value="InterPro"/>
</dbReference>
<proteinExistence type="predicted"/>
<evidence type="ECO:0000313" key="2">
    <source>
        <dbReference type="Proteomes" id="UP000218554"/>
    </source>
</evidence>
<dbReference type="EMBL" id="AP014862">
    <property type="protein sequence ID" value="BAU77057.1"/>
    <property type="molecule type" value="Genomic_DNA"/>
</dbReference>
<evidence type="ECO:0000313" key="1">
    <source>
        <dbReference type="EMBL" id="BAU77057.1"/>
    </source>
</evidence>
<sequence>MQLHIAVRKEGDVVRLKAMDGFSDAEVARMLRSNGIEIILGPMEGGRSRICIRAPRSLSLKVERLRRCQSTESYLYPDKT</sequence>
<reference evidence="2" key="1">
    <citation type="submission" date="2015-05" db="EMBL/GenBank/DDBJ databases">
        <title>Draft genome sequencing of a biphenyl-degrading bacterium, Pseudomonas balearica KF707 (=NBRC110670).</title>
        <authorList>
            <person name="Kimura N."/>
            <person name="Hirose J."/>
            <person name="Watanabe T."/>
            <person name="Suenaga H."/>
            <person name="Fujihara H."/>
            <person name="Noguchi M."/>
            <person name="Hashimoto M."/>
            <person name="Shimodaira J."/>
            <person name="Tsuchikane K."/>
            <person name="Hosoyama A."/>
            <person name="Yamazoe A."/>
            <person name="Fujita N."/>
            <person name="Furukawa K."/>
        </authorList>
    </citation>
    <scope>NUCLEOTIDE SEQUENCE [LARGE SCALE GENOMIC DNA]</scope>
    <source>
        <strain evidence="2">DSM 10086 / NBRC 110670 / KF707</strain>
    </source>
</reference>
<accession>A0AAD1C4V4</accession>
<dbReference type="AlphaFoldDB" id="A0AAD1C4V4"/>
<reference evidence="1 2" key="2">
    <citation type="journal article" date="2017" name="Int. J. Syst. Evol. Microbiol.">
        <title>Pseudomonas furukawaii sp. nov., a polychlorinated biphenyl-degrading bacterium isolated from biphenyl-contaminated soil in Japan.</title>
        <authorList>
            <person name="Kimura N."/>
            <person name="Watanabe T."/>
            <person name="Suenaga H."/>
            <person name="Fujihara H."/>
            <person name="Futagami T."/>
            <person name="Goto M."/>
            <person name="Hanada S."/>
            <person name="Hirose J."/>
        </authorList>
    </citation>
    <scope>NUCLEOTIDE SEQUENCE [LARGE SCALE GENOMIC DNA]</scope>
    <source>
        <strain evidence="2">DSM 10086 / NBRC 110670 / KF707</strain>
    </source>
</reference>
<dbReference type="Gene3D" id="2.60.40.4380">
    <property type="entry name" value="Translational regulator CsrA"/>
    <property type="match status" value="1"/>
</dbReference>
<dbReference type="GO" id="GO:0006402">
    <property type="term" value="P:mRNA catabolic process"/>
    <property type="evidence" value="ECO:0007669"/>
    <property type="project" value="InterPro"/>
</dbReference>
<name>A0AAD1C4V4_METFU</name>
<protein>
    <submittedName>
        <fullName evidence="1">Uncharacterized protein</fullName>
    </submittedName>
</protein>
<organism evidence="1 2">
    <name type="scientific">Metapseudomonas furukawaii</name>
    <name type="common">Pseudomonas furukawaii</name>
    <dbReference type="NCBI Taxonomy" id="1149133"/>
    <lineage>
        <taxon>Bacteria</taxon>
        <taxon>Pseudomonadati</taxon>
        <taxon>Pseudomonadota</taxon>
        <taxon>Gammaproteobacteria</taxon>
        <taxon>Pseudomonadales</taxon>
        <taxon>Pseudomonadaceae</taxon>
        <taxon>Metapseudomonas</taxon>
    </lineage>
</organism>
<dbReference type="GO" id="GO:0003723">
    <property type="term" value="F:RNA binding"/>
    <property type="evidence" value="ECO:0007669"/>
    <property type="project" value="InterPro"/>
</dbReference>
<dbReference type="RefSeq" id="WP_003453344.1">
    <property type="nucleotide sequence ID" value="NZ_AJMR01000180.1"/>
</dbReference>
<dbReference type="InterPro" id="IPR036107">
    <property type="entry name" value="CsrA_sf"/>
</dbReference>